<evidence type="ECO:0000256" key="3">
    <source>
        <dbReference type="SAM" id="MobiDB-lite"/>
    </source>
</evidence>
<evidence type="ECO:0000313" key="6">
    <source>
        <dbReference type="Proteomes" id="UP000054937"/>
    </source>
</evidence>
<dbReference type="AlphaFoldDB" id="A0A0V0QPK8"/>
<comment type="caution">
    <text evidence="5">The sequence shown here is derived from an EMBL/GenBank/DDBJ whole genome shotgun (WGS) entry which is preliminary data.</text>
</comment>
<dbReference type="Gene3D" id="3.40.50.720">
    <property type="entry name" value="NAD(P)-binding Rossmann-like Domain"/>
    <property type="match status" value="1"/>
</dbReference>
<keyword evidence="2" id="KW-0560">Oxidoreductase</keyword>
<dbReference type="GO" id="GO:0005783">
    <property type="term" value="C:endoplasmic reticulum"/>
    <property type="evidence" value="ECO:0007669"/>
    <property type="project" value="TreeGrafter"/>
</dbReference>
<dbReference type="Pfam" id="PF00106">
    <property type="entry name" value="adh_short"/>
    <property type="match status" value="1"/>
</dbReference>
<dbReference type="Proteomes" id="UP000054937">
    <property type="component" value="Unassembled WGS sequence"/>
</dbReference>
<evidence type="ECO:0000256" key="4">
    <source>
        <dbReference type="SAM" id="Phobius"/>
    </source>
</evidence>
<feature type="region of interest" description="Disordered" evidence="3">
    <location>
        <begin position="394"/>
        <end position="430"/>
    </location>
</feature>
<dbReference type="InterPro" id="IPR036291">
    <property type="entry name" value="NAD(P)-bd_dom_sf"/>
</dbReference>
<evidence type="ECO:0008006" key="7">
    <source>
        <dbReference type="Google" id="ProtNLM"/>
    </source>
</evidence>
<feature type="transmembrane region" description="Helical" evidence="4">
    <location>
        <begin position="12"/>
        <end position="34"/>
    </location>
</feature>
<feature type="compositionally biased region" description="Basic and acidic residues" evidence="3">
    <location>
        <begin position="419"/>
        <end position="430"/>
    </location>
</feature>
<keyword evidence="4" id="KW-0472">Membrane</keyword>
<dbReference type="EMBL" id="LDAU01000123">
    <property type="protein sequence ID" value="KRX03941.1"/>
    <property type="molecule type" value="Genomic_DNA"/>
</dbReference>
<protein>
    <recommendedName>
        <fullName evidence="7">NAD(P)-binding domain</fullName>
    </recommendedName>
</protein>
<keyword evidence="4" id="KW-0812">Transmembrane</keyword>
<dbReference type="GO" id="GO:0030497">
    <property type="term" value="P:fatty acid elongation"/>
    <property type="evidence" value="ECO:0007669"/>
    <property type="project" value="TreeGrafter"/>
</dbReference>
<dbReference type="GO" id="GO:0016491">
    <property type="term" value="F:oxidoreductase activity"/>
    <property type="evidence" value="ECO:0007669"/>
    <property type="project" value="UniProtKB-KW"/>
</dbReference>
<evidence type="ECO:0000256" key="1">
    <source>
        <dbReference type="ARBA" id="ARBA00022857"/>
    </source>
</evidence>
<dbReference type="InterPro" id="IPR002347">
    <property type="entry name" value="SDR_fam"/>
</dbReference>
<organism evidence="5 6">
    <name type="scientific">Pseudocohnilembus persalinus</name>
    <name type="common">Ciliate</name>
    <dbReference type="NCBI Taxonomy" id="266149"/>
    <lineage>
        <taxon>Eukaryota</taxon>
        <taxon>Sar</taxon>
        <taxon>Alveolata</taxon>
        <taxon>Ciliophora</taxon>
        <taxon>Intramacronucleata</taxon>
        <taxon>Oligohymenophorea</taxon>
        <taxon>Scuticociliatia</taxon>
        <taxon>Philasterida</taxon>
        <taxon>Pseudocohnilembidae</taxon>
        <taxon>Pseudocohnilembus</taxon>
    </lineage>
</organism>
<evidence type="ECO:0000256" key="2">
    <source>
        <dbReference type="ARBA" id="ARBA00023002"/>
    </source>
</evidence>
<sequence length="430" mass="50221">MEFLSNIWENNFYISYMFQIIGWIFFIKGLIYVFKQLYDKYLRKGHNLAKRYGKGSYVLISEVGDEIGFQLISQLVKEGFNAVLISRNQQKLDKAEEMLLEINKTADIICLQTDFFESHKKRTFQEIEKELKILDISVLINNVTMVDYELFLDQPKDLIYDLAKVNQYAPLMLTQIVARKMVQRQSRSGIIYITSQAAQNNYPQAYASACQSFVVSFCRNISQELGGKIDFICCPNQLDSMSLDPKMNKIQSFDSKNNKSLKLYKLIANAKEFSQKILKDIGHKTVTYGTKRHYKIQIIMEMLNILNLRDKTLSGINLKMLSYIRHQRQHQKQSKTLNIQQLNSVNSDDNNTKINNNLAEQNNQEEDFALIQSEFVPFPEDDFEDIKEELKKELMKEPKKKKVTIQEEPQKKQNQGLIKDMKKGFLNKVD</sequence>
<gene>
    <name evidence="5" type="ORF">PPERSA_12146</name>
</gene>
<keyword evidence="4" id="KW-1133">Transmembrane helix</keyword>
<dbReference type="InParanoid" id="A0A0V0QPK8"/>
<proteinExistence type="predicted"/>
<dbReference type="PANTHER" id="PTHR43086:SF2">
    <property type="entry name" value="HYDROXYSTEROID DEHYDROGENASE-LIKE PROTEIN 1"/>
    <property type="match status" value="1"/>
</dbReference>
<dbReference type="SUPFAM" id="SSF51735">
    <property type="entry name" value="NAD(P)-binding Rossmann-fold domains"/>
    <property type="match status" value="1"/>
</dbReference>
<dbReference type="OMA" id="CIEVRRI"/>
<dbReference type="OrthoDB" id="296884at2759"/>
<keyword evidence="1" id="KW-0521">NADP</keyword>
<reference evidence="5 6" key="1">
    <citation type="journal article" date="2015" name="Sci. Rep.">
        <title>Genome of the facultative scuticociliatosis pathogen Pseudocohnilembus persalinus provides insight into its virulence through horizontal gene transfer.</title>
        <authorList>
            <person name="Xiong J."/>
            <person name="Wang G."/>
            <person name="Cheng J."/>
            <person name="Tian M."/>
            <person name="Pan X."/>
            <person name="Warren A."/>
            <person name="Jiang C."/>
            <person name="Yuan D."/>
            <person name="Miao W."/>
        </authorList>
    </citation>
    <scope>NUCLEOTIDE SEQUENCE [LARGE SCALE GENOMIC DNA]</scope>
    <source>
        <strain evidence="5">36N120E</strain>
    </source>
</reference>
<name>A0A0V0QPK8_PSEPJ</name>
<dbReference type="PANTHER" id="PTHR43086">
    <property type="entry name" value="VERY-LONG-CHAIN 3-OXOOACYL-COA REDUCTASE"/>
    <property type="match status" value="1"/>
</dbReference>
<keyword evidence="6" id="KW-1185">Reference proteome</keyword>
<evidence type="ECO:0000313" key="5">
    <source>
        <dbReference type="EMBL" id="KRX03941.1"/>
    </source>
</evidence>
<accession>A0A0V0QPK8</accession>